<evidence type="ECO:0000256" key="1">
    <source>
        <dbReference type="ARBA" id="ARBA00001946"/>
    </source>
</evidence>
<keyword evidence="4" id="KW-0547">Nucleotide-binding</keyword>
<accession>A0A376ZYI6</accession>
<dbReference type="PANTHER" id="PTHR45138">
    <property type="entry name" value="REGULATORY COMPONENTS OF SENSORY TRANSDUCTION SYSTEM"/>
    <property type="match status" value="1"/>
</dbReference>
<dbReference type="InterPro" id="IPR050469">
    <property type="entry name" value="Diguanylate_Cyclase"/>
</dbReference>
<keyword evidence="8" id="KW-0808">Transferase</keyword>
<dbReference type="NCBIfam" id="TIGR00254">
    <property type="entry name" value="GGDEF"/>
    <property type="match status" value="1"/>
</dbReference>
<evidence type="ECO:0000256" key="2">
    <source>
        <dbReference type="ARBA" id="ARBA00004665"/>
    </source>
</evidence>
<evidence type="ECO:0000256" key="3">
    <source>
        <dbReference type="ARBA" id="ARBA00012528"/>
    </source>
</evidence>
<gene>
    <name evidence="8" type="primary">yddV</name>
    <name evidence="8" type="ORF">NCTC8179_03541</name>
</gene>
<dbReference type="EMBL" id="UGEB01000001">
    <property type="protein sequence ID" value="STK87237.1"/>
    <property type="molecule type" value="Genomic_DNA"/>
</dbReference>
<dbReference type="Pfam" id="PF00990">
    <property type="entry name" value="GGDEF"/>
    <property type="match status" value="1"/>
</dbReference>
<dbReference type="InterPro" id="IPR029787">
    <property type="entry name" value="Nucleotide_cyclase"/>
</dbReference>
<evidence type="ECO:0000259" key="7">
    <source>
        <dbReference type="PROSITE" id="PS50887"/>
    </source>
</evidence>
<dbReference type="Gene3D" id="3.30.70.270">
    <property type="match status" value="1"/>
</dbReference>
<dbReference type="InterPro" id="IPR000160">
    <property type="entry name" value="GGDEF_dom"/>
</dbReference>
<evidence type="ECO:0000256" key="5">
    <source>
        <dbReference type="ARBA" id="ARBA00023134"/>
    </source>
</evidence>
<evidence type="ECO:0000313" key="9">
    <source>
        <dbReference type="Proteomes" id="UP000255543"/>
    </source>
</evidence>
<dbReference type="GO" id="GO:1902201">
    <property type="term" value="P:negative regulation of bacterial-type flagellum-dependent cell motility"/>
    <property type="evidence" value="ECO:0007669"/>
    <property type="project" value="TreeGrafter"/>
</dbReference>
<comment type="cofactor">
    <cofactor evidence="1">
        <name>Mg(2+)</name>
        <dbReference type="ChEBI" id="CHEBI:18420"/>
    </cofactor>
</comment>
<dbReference type="SMART" id="SM00267">
    <property type="entry name" value="GGDEF"/>
    <property type="match status" value="1"/>
</dbReference>
<dbReference type="PANTHER" id="PTHR45138:SF9">
    <property type="entry name" value="DIGUANYLATE CYCLASE DGCM-RELATED"/>
    <property type="match status" value="1"/>
</dbReference>
<comment type="pathway">
    <text evidence="2">Purine metabolism; 3',5'-cyclic di-GMP biosynthesis.</text>
</comment>
<evidence type="ECO:0000313" key="8">
    <source>
        <dbReference type="EMBL" id="STK87237.1"/>
    </source>
</evidence>
<dbReference type="GO" id="GO:0043709">
    <property type="term" value="P:cell adhesion involved in single-species biofilm formation"/>
    <property type="evidence" value="ECO:0007669"/>
    <property type="project" value="TreeGrafter"/>
</dbReference>
<dbReference type="FunFam" id="3.30.70.270:FF:000001">
    <property type="entry name" value="Diguanylate cyclase domain protein"/>
    <property type="match status" value="1"/>
</dbReference>
<dbReference type="GO" id="GO:0005525">
    <property type="term" value="F:GTP binding"/>
    <property type="evidence" value="ECO:0007669"/>
    <property type="project" value="UniProtKB-KW"/>
</dbReference>
<evidence type="ECO:0000256" key="4">
    <source>
        <dbReference type="ARBA" id="ARBA00022741"/>
    </source>
</evidence>
<organism evidence="8 9">
    <name type="scientific">Escherichia coli</name>
    <dbReference type="NCBI Taxonomy" id="562"/>
    <lineage>
        <taxon>Bacteria</taxon>
        <taxon>Pseudomonadati</taxon>
        <taxon>Pseudomonadota</taxon>
        <taxon>Gammaproteobacteria</taxon>
        <taxon>Enterobacterales</taxon>
        <taxon>Enterobacteriaceae</taxon>
        <taxon>Escherichia</taxon>
    </lineage>
</organism>
<reference evidence="8 9" key="1">
    <citation type="submission" date="2018-06" db="EMBL/GenBank/DDBJ databases">
        <authorList>
            <consortium name="Pathogen Informatics"/>
            <person name="Doyle S."/>
        </authorList>
    </citation>
    <scope>NUCLEOTIDE SEQUENCE [LARGE SCALE GENOMIC DNA]</scope>
    <source>
        <strain evidence="8 9">NCTC8179</strain>
    </source>
</reference>
<proteinExistence type="predicted"/>
<dbReference type="AlphaFoldDB" id="A0A376ZYI6"/>
<sequence>MNCFEEVSRHEVGMDVLTKLLNRRFLPTIFKREIAHANRTGTPLSVLIIDVDKFKEINDTWGHNTGDEILRKVSQAFYDNVRSSDYVFRYGGDEFIIVLTEASENETLRTAERIRSRVEKTKLKAANGEDIALSLSIGAAMFNGHPDYERLIQIADEALYIAKRRGRNRVELWKASL</sequence>
<dbReference type="GO" id="GO:0052621">
    <property type="term" value="F:diguanylate cyclase activity"/>
    <property type="evidence" value="ECO:0007669"/>
    <property type="project" value="UniProtKB-EC"/>
</dbReference>
<feature type="domain" description="GGDEF" evidence="7">
    <location>
        <begin position="42"/>
        <end position="175"/>
    </location>
</feature>
<dbReference type="SUPFAM" id="SSF55073">
    <property type="entry name" value="Nucleotide cyclase"/>
    <property type="match status" value="1"/>
</dbReference>
<name>A0A376ZYI6_ECOLX</name>
<dbReference type="InterPro" id="IPR043128">
    <property type="entry name" value="Rev_trsase/Diguanyl_cyclase"/>
</dbReference>
<keyword evidence="8" id="KW-0548">Nucleotidyltransferase</keyword>
<dbReference type="Proteomes" id="UP000255543">
    <property type="component" value="Unassembled WGS sequence"/>
</dbReference>
<comment type="catalytic activity">
    <reaction evidence="6">
        <text>2 GTP = 3',3'-c-di-GMP + 2 diphosphate</text>
        <dbReference type="Rhea" id="RHEA:24898"/>
        <dbReference type="ChEBI" id="CHEBI:33019"/>
        <dbReference type="ChEBI" id="CHEBI:37565"/>
        <dbReference type="ChEBI" id="CHEBI:58805"/>
        <dbReference type="EC" id="2.7.7.65"/>
    </reaction>
</comment>
<dbReference type="CDD" id="cd01949">
    <property type="entry name" value="GGDEF"/>
    <property type="match status" value="1"/>
</dbReference>
<evidence type="ECO:0000256" key="6">
    <source>
        <dbReference type="ARBA" id="ARBA00034247"/>
    </source>
</evidence>
<dbReference type="EC" id="2.7.7.65" evidence="3"/>
<keyword evidence="5" id="KW-0342">GTP-binding</keyword>
<dbReference type="PROSITE" id="PS50887">
    <property type="entry name" value="GGDEF"/>
    <property type="match status" value="1"/>
</dbReference>
<protein>
    <recommendedName>
        <fullName evidence="3">diguanylate cyclase</fullName>
        <ecNumber evidence="3">2.7.7.65</ecNumber>
    </recommendedName>
</protein>
<dbReference type="GO" id="GO:0005886">
    <property type="term" value="C:plasma membrane"/>
    <property type="evidence" value="ECO:0007669"/>
    <property type="project" value="TreeGrafter"/>
</dbReference>